<protein>
    <submittedName>
        <fullName evidence="1">Uncharacterized protein</fullName>
    </submittedName>
</protein>
<dbReference type="Proteomes" id="UP001500390">
    <property type="component" value="Unassembled WGS sequence"/>
</dbReference>
<comment type="caution">
    <text evidence="1">The sequence shown here is derived from an EMBL/GenBank/DDBJ whole genome shotgun (WGS) entry which is preliminary data.</text>
</comment>
<dbReference type="EMBL" id="BAABFX010000033">
    <property type="protein sequence ID" value="GAA4399290.1"/>
    <property type="molecule type" value="Genomic_DNA"/>
</dbReference>
<evidence type="ECO:0000313" key="2">
    <source>
        <dbReference type="Proteomes" id="UP001500390"/>
    </source>
</evidence>
<gene>
    <name evidence="1" type="ORF">GCM10023153_25240</name>
</gene>
<name>A0ABP8K2D6_9MICO</name>
<reference evidence="2" key="1">
    <citation type="journal article" date="2019" name="Int. J. Syst. Evol. Microbiol.">
        <title>The Global Catalogue of Microorganisms (GCM) 10K type strain sequencing project: providing services to taxonomists for standard genome sequencing and annotation.</title>
        <authorList>
            <consortium name="The Broad Institute Genomics Platform"/>
            <consortium name="The Broad Institute Genome Sequencing Center for Infectious Disease"/>
            <person name="Wu L."/>
            <person name="Ma J."/>
        </authorList>
    </citation>
    <scope>NUCLEOTIDE SEQUENCE [LARGE SCALE GENOMIC DNA]</scope>
    <source>
        <strain evidence="2">JCM 17738</strain>
    </source>
</reference>
<accession>A0ABP8K2D6</accession>
<organism evidence="1 2">
    <name type="scientific">Ornithinibacter aureus</name>
    <dbReference type="NCBI Taxonomy" id="622664"/>
    <lineage>
        <taxon>Bacteria</taxon>
        <taxon>Bacillati</taxon>
        <taxon>Actinomycetota</taxon>
        <taxon>Actinomycetes</taxon>
        <taxon>Micrococcales</taxon>
        <taxon>Intrasporangiaceae</taxon>
        <taxon>Ornithinibacter</taxon>
    </lineage>
</organism>
<sequence length="98" mass="10167">MVAMTIIRVDGAQVAELGVSLTEVGADFLLMQDPSIERMVLGPGESGPAVEELLGGWRRQRIALGRALGSLGEAAVSAGTVYVDTEAGVRRLFGGAQP</sequence>
<proteinExistence type="predicted"/>
<evidence type="ECO:0000313" key="1">
    <source>
        <dbReference type="EMBL" id="GAA4399290.1"/>
    </source>
</evidence>
<keyword evidence="2" id="KW-1185">Reference proteome</keyword>